<evidence type="ECO:0000259" key="10">
    <source>
        <dbReference type="PROSITE" id="PS50893"/>
    </source>
</evidence>
<dbReference type="InterPro" id="IPR044746">
    <property type="entry name" value="ABCC_6TM_D1"/>
</dbReference>
<dbReference type="FunFam" id="1.20.1560.10:FF:000026">
    <property type="entry name" value="Multidrug resistance-associated protein lethal(2)03659"/>
    <property type="match status" value="1"/>
</dbReference>
<dbReference type="InterPro" id="IPR003593">
    <property type="entry name" value="AAA+_ATPase"/>
</dbReference>
<dbReference type="PANTHER" id="PTHR24223">
    <property type="entry name" value="ATP-BINDING CASSETTE SUB-FAMILY C"/>
    <property type="match status" value="1"/>
</dbReference>
<evidence type="ECO:0000256" key="4">
    <source>
        <dbReference type="ARBA" id="ARBA00022741"/>
    </source>
</evidence>
<dbReference type="InterPro" id="IPR011527">
    <property type="entry name" value="ABC1_TM_dom"/>
</dbReference>
<dbReference type="InterPro" id="IPR050173">
    <property type="entry name" value="ABC_transporter_C-like"/>
</dbReference>
<protein>
    <submittedName>
        <fullName evidence="13">Probable multidrug resistance-associated protein lethal(2)03659</fullName>
    </submittedName>
</protein>
<dbReference type="SMART" id="SM00382">
    <property type="entry name" value="AAA"/>
    <property type="match status" value="2"/>
</dbReference>
<feature type="transmembrane region" description="Helical" evidence="9">
    <location>
        <begin position="85"/>
        <end position="105"/>
    </location>
</feature>
<dbReference type="SUPFAM" id="SSF90123">
    <property type="entry name" value="ABC transporter transmembrane region"/>
    <property type="match status" value="2"/>
</dbReference>
<feature type="transmembrane region" description="Helical" evidence="9">
    <location>
        <begin position="744"/>
        <end position="770"/>
    </location>
</feature>
<dbReference type="InParanoid" id="A0A6P8YN94"/>
<dbReference type="InterPro" id="IPR027417">
    <property type="entry name" value="P-loop_NTPase"/>
</dbReference>
<comment type="subcellular location">
    <subcellularLocation>
        <location evidence="1">Membrane</location>
        <topology evidence="1">Multi-pass membrane protein</topology>
    </subcellularLocation>
</comment>
<dbReference type="GO" id="GO:0005524">
    <property type="term" value="F:ATP binding"/>
    <property type="evidence" value="ECO:0007669"/>
    <property type="project" value="UniProtKB-KW"/>
</dbReference>
<dbReference type="Gene3D" id="1.20.1560.10">
    <property type="entry name" value="ABC transporter type 1, transmembrane domain"/>
    <property type="match status" value="2"/>
</dbReference>
<dbReference type="PANTHER" id="PTHR24223:SF448">
    <property type="entry name" value="FI20146P1-RELATED"/>
    <property type="match status" value="1"/>
</dbReference>
<organism evidence="13">
    <name type="scientific">Thrips palmi</name>
    <name type="common">Melon thrips</name>
    <dbReference type="NCBI Taxonomy" id="161013"/>
    <lineage>
        <taxon>Eukaryota</taxon>
        <taxon>Metazoa</taxon>
        <taxon>Ecdysozoa</taxon>
        <taxon>Arthropoda</taxon>
        <taxon>Hexapoda</taxon>
        <taxon>Insecta</taxon>
        <taxon>Pterygota</taxon>
        <taxon>Neoptera</taxon>
        <taxon>Paraneoptera</taxon>
        <taxon>Thysanoptera</taxon>
        <taxon>Terebrantia</taxon>
        <taxon>Thripoidea</taxon>
        <taxon>Thripidae</taxon>
        <taxon>Thrips</taxon>
    </lineage>
</organism>
<dbReference type="PROSITE" id="PS00211">
    <property type="entry name" value="ABC_TRANSPORTER_1"/>
    <property type="match status" value="2"/>
</dbReference>
<dbReference type="Proteomes" id="UP000515158">
    <property type="component" value="Unplaced"/>
</dbReference>
<evidence type="ECO:0000256" key="3">
    <source>
        <dbReference type="ARBA" id="ARBA00022692"/>
    </source>
</evidence>
<accession>A0A6P8YN94</accession>
<dbReference type="Gene3D" id="3.40.50.300">
    <property type="entry name" value="P-loop containing nucleotide triphosphate hydrolases"/>
    <property type="match status" value="2"/>
</dbReference>
<dbReference type="Pfam" id="PF00005">
    <property type="entry name" value="ABC_tran"/>
    <property type="match status" value="2"/>
</dbReference>
<gene>
    <name evidence="13" type="primary">LOC117641883</name>
</gene>
<feature type="region of interest" description="Disordered" evidence="8">
    <location>
        <begin position="633"/>
        <end position="666"/>
    </location>
</feature>
<keyword evidence="5" id="KW-0067">ATP-binding</keyword>
<keyword evidence="2" id="KW-0813">Transport</keyword>
<dbReference type="GeneID" id="117641883"/>
<feature type="domain" description="ABC transporter" evidence="10">
    <location>
        <begin position="1023"/>
        <end position="1256"/>
    </location>
</feature>
<feature type="transmembrane region" description="Helical" evidence="9">
    <location>
        <begin position="927"/>
        <end position="949"/>
    </location>
</feature>
<sequence>MDSVKKITQPKNPRAKANILSALTFSWTIGLFRKGYKRDLGLPDICEPLDEYDSKQVGNQLEDLWNKHKRNSCGNGRWKLPRLWACLRAFIGWELFFMASGMFIFELTVKLGQPILLGKFLNYFESNSTVTAEEATVYASGVAVLVFLHQFGMHPFMFGLMCLGMRARVALSSLLYRKLLKVSISSSSGVTGGYVINLLTNDASRLSSAPLHLPDALGGIVCSVVVTYFLWQEVGVSAFVGMSTLVFFVPVQILLAKRSAALREKTAKRSDKRIQLMNEIIPGIQAIKMYAWEKWFSKLVESARRKEVNVIRSMTYYTGLSFACSSFLTKISFFLCVLHFALSGNAITADKIFTTIMFFDILQESLTIYLPMAIENLAECVVAIRRMEEFLLKPESSSIMTSQSITGRTEVLLKNVDAKWTEDQQHNSLKNLNLSISPGMLVGVIGQVGSGKSSLLQLILRELPHVTGEVNIQGSISYASQEPWLFTGTVVQNITFGLPMEKKRYNEVVKACALEEDFKQFPRGDKTQVGEHGHSLSGGQRARINLARAVYRRADVYLLDDPLSAVDTHVGRHLFDDCINGFLAGKIVILCTHQLQYLNNVKLILMMKNGSIAAQGTFSDLQNCGTELSDLMKTETENEENPARDKLQRQLSTHSTASEEEFDVPEEMKSEGEVTWKIYLSYFKAAGGLPAFVLLVLCLALTQGSVSGGDYWTSYWVDLEQYVFQNGNTTSLPILGEMDRAKCLYVFGALMAITVFLNLIKIVAFAYFCMEGSKRLHDIMFNTVSKATMNFFDNNPSGRILTRFSRDIGIIDEHLPETLSDIIEAIMHLVGVLVIICVVNYWLLLPLLVIGVIFVFLRQLYMMTSRSLQRIKGLSSSPIYTHTNASIEGLVTIRSMQASDNLSREFDSKQNINSSAVFYSLGTDRAFAYWLDLVCSGYTMLVILSFLFFKEDFRAGEIGLTITQALSLVMMCQWAMRQSAEVGNEMTSVERVLEFHKVESEESRLLTKPEHKLPVDWPTFGDITFQNVSLRYSPTDPPVLKELNFSIKSGEKIGIVGRTGAGKSSLLGALFQLYPIEGTIIIDKLDTSKIGLQDLRSNLSVIPQEPVLFTGSLRHNLDPFEQYKDEDLWSALRDVQLKSFVEEMNCGLQFVVTEGGSNLSVGQRQLVCLARAILRHNKILVLDEATANMDTYTDQLIQNTINDKFSTCTVLTVAHRLDTVMNCDKILVMDGGRVAEFGKPHDLLQSPTGLFTKLVNQTGQTNSANLRSMAERASNRMKTHPILETGK</sequence>
<dbReference type="KEGG" id="tpal:117641883"/>
<evidence type="ECO:0000256" key="6">
    <source>
        <dbReference type="ARBA" id="ARBA00022989"/>
    </source>
</evidence>
<evidence type="ECO:0000256" key="7">
    <source>
        <dbReference type="ARBA" id="ARBA00023136"/>
    </source>
</evidence>
<feature type="domain" description="ABC transmembrane type-1" evidence="11">
    <location>
        <begin position="111"/>
        <end position="367"/>
    </location>
</feature>
<dbReference type="CDD" id="cd03250">
    <property type="entry name" value="ABCC_MRP_domain1"/>
    <property type="match status" value="1"/>
</dbReference>
<dbReference type="InterPro" id="IPR044726">
    <property type="entry name" value="ABCC_6TM_D2"/>
</dbReference>
<evidence type="ECO:0000313" key="13">
    <source>
        <dbReference type="RefSeq" id="XP_034235532.1"/>
    </source>
</evidence>
<dbReference type="InterPro" id="IPR036640">
    <property type="entry name" value="ABC1_TM_sf"/>
</dbReference>
<dbReference type="CDD" id="cd03244">
    <property type="entry name" value="ABCC_MRP_domain2"/>
    <property type="match status" value="1"/>
</dbReference>
<dbReference type="FunFam" id="3.40.50.300:FF:000482">
    <property type="entry name" value="Multidrug resistance-associated protein member 4"/>
    <property type="match status" value="1"/>
</dbReference>
<keyword evidence="3 9" id="KW-0812">Transmembrane</keyword>
<feature type="domain" description="ABC transporter" evidence="10">
    <location>
        <begin position="413"/>
        <end position="634"/>
    </location>
</feature>
<dbReference type="PROSITE" id="PS50893">
    <property type="entry name" value="ABC_TRANSPORTER_2"/>
    <property type="match status" value="2"/>
</dbReference>
<evidence type="ECO:0000256" key="5">
    <source>
        <dbReference type="ARBA" id="ARBA00022840"/>
    </source>
</evidence>
<dbReference type="FunFam" id="3.40.50.300:FF:000163">
    <property type="entry name" value="Multidrug resistance-associated protein member 4"/>
    <property type="match status" value="1"/>
</dbReference>
<feature type="transmembrane region" description="Helical" evidence="9">
    <location>
        <begin position="314"/>
        <end position="342"/>
    </location>
</feature>
<dbReference type="GO" id="GO:0016020">
    <property type="term" value="C:membrane"/>
    <property type="evidence" value="ECO:0007669"/>
    <property type="project" value="UniProtKB-SubCell"/>
</dbReference>
<evidence type="ECO:0000259" key="11">
    <source>
        <dbReference type="PROSITE" id="PS50929"/>
    </source>
</evidence>
<dbReference type="GO" id="GO:0016887">
    <property type="term" value="F:ATP hydrolysis activity"/>
    <property type="evidence" value="ECO:0007669"/>
    <property type="project" value="InterPro"/>
</dbReference>
<name>A0A6P8YN94_THRPL</name>
<dbReference type="FunFam" id="1.20.1560.10:FF:000014">
    <property type="entry name" value="Multidrug resistance-associated protein member 4"/>
    <property type="match status" value="1"/>
</dbReference>
<keyword evidence="4" id="KW-0547">Nucleotide-binding</keyword>
<keyword evidence="6 9" id="KW-1133">Transmembrane helix</keyword>
<feature type="transmembrane region" description="Helical" evidence="9">
    <location>
        <begin position="829"/>
        <end position="857"/>
    </location>
</feature>
<dbReference type="CDD" id="cd18579">
    <property type="entry name" value="ABC_6TM_ABCC_D1"/>
    <property type="match status" value="1"/>
</dbReference>
<dbReference type="InterPro" id="IPR017871">
    <property type="entry name" value="ABC_transporter-like_CS"/>
</dbReference>
<evidence type="ECO:0000256" key="8">
    <source>
        <dbReference type="SAM" id="MobiDB-lite"/>
    </source>
</evidence>
<feature type="transmembrane region" description="Helical" evidence="9">
    <location>
        <begin position="237"/>
        <end position="256"/>
    </location>
</feature>
<evidence type="ECO:0000256" key="1">
    <source>
        <dbReference type="ARBA" id="ARBA00004141"/>
    </source>
</evidence>
<dbReference type="Pfam" id="PF00664">
    <property type="entry name" value="ABC_membrane"/>
    <property type="match status" value="2"/>
</dbReference>
<dbReference type="RefSeq" id="XP_034235532.1">
    <property type="nucleotide sequence ID" value="XM_034379641.1"/>
</dbReference>
<dbReference type="OrthoDB" id="6500128at2759"/>
<feature type="compositionally biased region" description="Basic and acidic residues" evidence="8">
    <location>
        <begin position="633"/>
        <end position="648"/>
    </location>
</feature>
<dbReference type="SUPFAM" id="SSF52540">
    <property type="entry name" value="P-loop containing nucleoside triphosphate hydrolases"/>
    <property type="match status" value="2"/>
</dbReference>
<reference evidence="13" key="1">
    <citation type="submission" date="2025-08" db="UniProtKB">
        <authorList>
            <consortium name="RefSeq"/>
        </authorList>
    </citation>
    <scope>IDENTIFICATION</scope>
    <source>
        <tissue evidence="13">Total insect</tissue>
    </source>
</reference>
<feature type="domain" description="ABC transmembrane type-1" evidence="11">
    <location>
        <begin position="693"/>
        <end position="984"/>
    </location>
</feature>
<evidence type="ECO:0000256" key="9">
    <source>
        <dbReference type="SAM" id="Phobius"/>
    </source>
</evidence>
<dbReference type="CDD" id="cd18580">
    <property type="entry name" value="ABC_6TM_ABCC_D2"/>
    <property type="match status" value="1"/>
</dbReference>
<evidence type="ECO:0000313" key="12">
    <source>
        <dbReference type="Proteomes" id="UP000515158"/>
    </source>
</evidence>
<evidence type="ECO:0000256" key="2">
    <source>
        <dbReference type="ARBA" id="ARBA00022448"/>
    </source>
</evidence>
<proteinExistence type="predicted"/>
<keyword evidence="12" id="KW-1185">Reference proteome</keyword>
<dbReference type="InterPro" id="IPR003439">
    <property type="entry name" value="ABC_transporter-like_ATP-bd"/>
</dbReference>
<dbReference type="PROSITE" id="PS50929">
    <property type="entry name" value="ABC_TM1F"/>
    <property type="match status" value="2"/>
</dbReference>
<dbReference type="GO" id="GO:0140359">
    <property type="term" value="F:ABC-type transporter activity"/>
    <property type="evidence" value="ECO:0007669"/>
    <property type="project" value="InterPro"/>
</dbReference>
<keyword evidence="7 9" id="KW-0472">Membrane</keyword>